<dbReference type="InterPro" id="IPR007064">
    <property type="entry name" value="Nmd3_N"/>
</dbReference>
<proteinExistence type="predicted"/>
<evidence type="ECO:0000313" key="2">
    <source>
        <dbReference type="EMBL" id="OGY97452.1"/>
    </source>
</evidence>
<dbReference type="Proteomes" id="UP000176349">
    <property type="component" value="Unassembled WGS sequence"/>
</dbReference>
<evidence type="ECO:0000313" key="3">
    <source>
        <dbReference type="Proteomes" id="UP000176349"/>
    </source>
</evidence>
<organism evidence="2 3">
    <name type="scientific">Candidatus Liptonbacteria bacterium GWC1_60_9</name>
    <dbReference type="NCBI Taxonomy" id="1798645"/>
    <lineage>
        <taxon>Bacteria</taxon>
        <taxon>Candidatus Liptoniibacteriota</taxon>
    </lineage>
</organism>
<name>A0A1G2C7R4_9BACT</name>
<sequence>MRNGRSKTANARYAPERTEREFPKGVKGIVFCDTCGITYYKKAWHHNLRHFKSFEKDVPVVFRTCPACQMIKNKQFEGRVSVVNVPSKFQGEVERLIRGYGERAYQRDPLDRVIAVKKTKGGCEVTTTENQLAQKLARKIAETFKAARVAVSHSASPSDVAFITVTFS</sequence>
<reference evidence="2 3" key="1">
    <citation type="journal article" date="2016" name="Nat. Commun.">
        <title>Thousands of microbial genomes shed light on interconnected biogeochemical processes in an aquifer system.</title>
        <authorList>
            <person name="Anantharaman K."/>
            <person name="Brown C.T."/>
            <person name="Hug L.A."/>
            <person name="Sharon I."/>
            <person name="Castelle C.J."/>
            <person name="Probst A.J."/>
            <person name="Thomas B.C."/>
            <person name="Singh A."/>
            <person name="Wilkins M.J."/>
            <person name="Karaoz U."/>
            <person name="Brodie E.L."/>
            <person name="Williams K.H."/>
            <person name="Hubbard S.S."/>
            <person name="Banfield J.F."/>
        </authorList>
    </citation>
    <scope>NUCLEOTIDE SEQUENCE [LARGE SCALE GENOMIC DNA]</scope>
</reference>
<feature type="domain" description="Nmd3 N-terminal" evidence="1">
    <location>
        <begin position="53"/>
        <end position="146"/>
    </location>
</feature>
<comment type="caution">
    <text evidence="2">The sequence shown here is derived from an EMBL/GenBank/DDBJ whole genome shotgun (WGS) entry which is preliminary data.</text>
</comment>
<accession>A0A1G2C7R4</accession>
<dbReference type="EMBL" id="MHKV01000009">
    <property type="protein sequence ID" value="OGY97452.1"/>
    <property type="molecule type" value="Genomic_DNA"/>
</dbReference>
<evidence type="ECO:0000259" key="1">
    <source>
        <dbReference type="Pfam" id="PF04981"/>
    </source>
</evidence>
<protein>
    <recommendedName>
        <fullName evidence="1">Nmd3 N-terminal domain-containing protein</fullName>
    </recommendedName>
</protein>
<gene>
    <name evidence="2" type="ORF">A2128_00325</name>
</gene>
<dbReference type="AlphaFoldDB" id="A0A1G2C7R4"/>
<dbReference type="Pfam" id="PF04981">
    <property type="entry name" value="NMD3"/>
    <property type="match status" value="1"/>
</dbReference>